<protein>
    <submittedName>
        <fullName evidence="3">LapA family protein</fullName>
    </submittedName>
</protein>
<accession>A0ABT1C3P1</accession>
<evidence type="ECO:0000313" key="3">
    <source>
        <dbReference type="EMBL" id="MCO6049457.1"/>
    </source>
</evidence>
<feature type="transmembrane region" description="Helical" evidence="2">
    <location>
        <begin position="50"/>
        <end position="70"/>
    </location>
</feature>
<evidence type="ECO:0000313" key="4">
    <source>
        <dbReference type="Proteomes" id="UP001205906"/>
    </source>
</evidence>
<organism evidence="3 4">
    <name type="scientific">Mesorhizobium liriopis</name>
    <dbReference type="NCBI Taxonomy" id="2953882"/>
    <lineage>
        <taxon>Bacteria</taxon>
        <taxon>Pseudomonadati</taxon>
        <taxon>Pseudomonadota</taxon>
        <taxon>Alphaproteobacteria</taxon>
        <taxon>Hyphomicrobiales</taxon>
        <taxon>Phyllobacteriaceae</taxon>
        <taxon>Mesorhizobium</taxon>
    </lineage>
</organism>
<feature type="region of interest" description="Disordered" evidence="1">
    <location>
        <begin position="81"/>
        <end position="115"/>
    </location>
</feature>
<feature type="compositionally biased region" description="Basic and acidic residues" evidence="1">
    <location>
        <begin position="84"/>
        <end position="93"/>
    </location>
</feature>
<evidence type="ECO:0000256" key="2">
    <source>
        <dbReference type="SAM" id="Phobius"/>
    </source>
</evidence>
<dbReference type="RefSeq" id="WP_252817303.1">
    <property type="nucleotide sequence ID" value="NZ_JAMXQS010000003.1"/>
</dbReference>
<keyword evidence="2" id="KW-1133">Transmembrane helix</keyword>
<keyword evidence="2" id="KW-0472">Membrane</keyword>
<evidence type="ECO:0000256" key="1">
    <source>
        <dbReference type="SAM" id="MobiDB-lite"/>
    </source>
</evidence>
<reference evidence="3 4" key="1">
    <citation type="submission" date="2022-06" db="EMBL/GenBank/DDBJ databases">
        <title>Mesorhizobium sp. strain RP14 Genome sequencing and assembly.</title>
        <authorList>
            <person name="Kim I."/>
        </authorList>
    </citation>
    <scope>NUCLEOTIDE SEQUENCE [LARGE SCALE GENOMIC DNA]</scope>
    <source>
        <strain evidence="4">RP14(2022)</strain>
    </source>
</reference>
<name>A0ABT1C3P1_9HYPH</name>
<keyword evidence="2" id="KW-0812">Transmembrane</keyword>
<feature type="compositionally biased region" description="Low complexity" evidence="1">
    <location>
        <begin position="94"/>
        <end position="107"/>
    </location>
</feature>
<keyword evidence="4" id="KW-1185">Reference proteome</keyword>
<proteinExistence type="predicted"/>
<gene>
    <name evidence="3" type="ORF">NGM99_06595</name>
</gene>
<comment type="caution">
    <text evidence="3">The sequence shown here is derived from an EMBL/GenBank/DDBJ whole genome shotgun (WGS) entry which is preliminary data.</text>
</comment>
<dbReference type="Proteomes" id="UP001205906">
    <property type="component" value="Unassembled WGS sequence"/>
</dbReference>
<sequence>MLNRIILVVILVPLAVLLVTLAIANRELVSFTLDPFNPGSAGLTLTLPFFIWLFLALGIGILIGSAATWLRQGHYRRLAKHRGREAETLRREQAANAPATTLPATAAGRANLPAA</sequence>
<dbReference type="EMBL" id="JAMXQS010000003">
    <property type="protein sequence ID" value="MCO6049457.1"/>
    <property type="molecule type" value="Genomic_DNA"/>
</dbReference>